<keyword evidence="1" id="KW-1133">Transmembrane helix</keyword>
<dbReference type="CDD" id="cd15482">
    <property type="entry name" value="Sialidase_non-viral"/>
    <property type="match status" value="1"/>
</dbReference>
<protein>
    <recommendedName>
        <fullName evidence="2">Sialidase domain-containing protein</fullName>
    </recommendedName>
</protein>
<feature type="non-terminal residue" evidence="3">
    <location>
        <position position="181"/>
    </location>
</feature>
<feature type="transmembrane region" description="Helical" evidence="1">
    <location>
        <begin position="15"/>
        <end position="32"/>
    </location>
</feature>
<dbReference type="SUPFAM" id="SSF50939">
    <property type="entry name" value="Sialidases"/>
    <property type="match status" value="1"/>
</dbReference>
<proteinExistence type="predicted"/>
<keyword evidence="1" id="KW-0472">Membrane</keyword>
<reference evidence="3" key="1">
    <citation type="submission" date="2018-05" db="EMBL/GenBank/DDBJ databases">
        <authorList>
            <person name="Lanie J.A."/>
            <person name="Ng W.-L."/>
            <person name="Kazmierczak K.M."/>
            <person name="Andrzejewski T.M."/>
            <person name="Davidsen T.M."/>
            <person name="Wayne K.J."/>
            <person name="Tettelin H."/>
            <person name="Glass J.I."/>
            <person name="Rusch D."/>
            <person name="Podicherti R."/>
            <person name="Tsui H.-C.T."/>
            <person name="Winkler M.E."/>
        </authorList>
    </citation>
    <scope>NUCLEOTIDE SEQUENCE</scope>
</reference>
<dbReference type="Pfam" id="PF13088">
    <property type="entry name" value="BNR_2"/>
    <property type="match status" value="1"/>
</dbReference>
<dbReference type="EMBL" id="UINC01059254">
    <property type="protein sequence ID" value="SVB82464.1"/>
    <property type="molecule type" value="Genomic_DNA"/>
</dbReference>
<sequence length="181" mass="19640">MLYIHALALGGKMGIFAKLLVLLICAGLYLTFHLQLQLLPSSTYLLPEPPVAADEPVFQQTWVSSEETDEAHSASIALLNTGQPVAVWYGGTEEGHADVALFLSILNNTWSTPIAIADRLTTEKGLSRYIRKVGNPTVHVWPDGNLGVFYVSVSVGGWGASAINYIESSNTGRSWSKPNRL</sequence>
<dbReference type="Gene3D" id="2.120.10.10">
    <property type="match status" value="1"/>
</dbReference>
<evidence type="ECO:0000313" key="3">
    <source>
        <dbReference type="EMBL" id="SVB82464.1"/>
    </source>
</evidence>
<dbReference type="PANTHER" id="PTHR43752">
    <property type="entry name" value="BNR/ASP-BOX REPEAT FAMILY PROTEIN"/>
    <property type="match status" value="1"/>
</dbReference>
<feature type="domain" description="Sialidase" evidence="2">
    <location>
        <begin position="85"/>
        <end position="181"/>
    </location>
</feature>
<dbReference type="InterPro" id="IPR036278">
    <property type="entry name" value="Sialidase_sf"/>
</dbReference>
<evidence type="ECO:0000259" key="2">
    <source>
        <dbReference type="Pfam" id="PF13088"/>
    </source>
</evidence>
<dbReference type="PANTHER" id="PTHR43752:SF2">
    <property type="entry name" value="BNR_ASP-BOX REPEAT FAMILY PROTEIN"/>
    <property type="match status" value="1"/>
</dbReference>
<name>A0A382H596_9ZZZZ</name>
<accession>A0A382H596</accession>
<dbReference type="InterPro" id="IPR011040">
    <property type="entry name" value="Sialidase"/>
</dbReference>
<dbReference type="AlphaFoldDB" id="A0A382H596"/>
<keyword evidence="1" id="KW-0812">Transmembrane</keyword>
<evidence type="ECO:0000256" key="1">
    <source>
        <dbReference type="SAM" id="Phobius"/>
    </source>
</evidence>
<organism evidence="3">
    <name type="scientific">marine metagenome</name>
    <dbReference type="NCBI Taxonomy" id="408172"/>
    <lineage>
        <taxon>unclassified sequences</taxon>
        <taxon>metagenomes</taxon>
        <taxon>ecological metagenomes</taxon>
    </lineage>
</organism>
<gene>
    <name evidence="3" type="ORF">METZ01_LOCUS235318</name>
</gene>